<reference evidence="6" key="1">
    <citation type="submission" date="2016-10" db="EMBL/GenBank/DDBJ databases">
        <authorList>
            <person name="Varghese N."/>
            <person name="Submissions S."/>
        </authorList>
    </citation>
    <scope>NUCLEOTIDE SEQUENCE [LARGE SCALE GENOMIC DNA]</scope>
    <source>
        <strain evidence="6">Nl14</strain>
    </source>
</reference>
<dbReference type="AlphaFoldDB" id="A0A1I7FE39"/>
<dbReference type="GO" id="GO:0006402">
    <property type="term" value="P:mRNA catabolic process"/>
    <property type="evidence" value="ECO:0007669"/>
    <property type="project" value="TreeGrafter"/>
</dbReference>
<dbReference type="OrthoDB" id="9816040at2"/>
<dbReference type="Gene3D" id="3.90.79.10">
    <property type="entry name" value="Nucleoside Triphosphate Pyrophosphohydrolase"/>
    <property type="match status" value="1"/>
</dbReference>
<dbReference type="NCBIfam" id="NF001938">
    <property type="entry name" value="PRK00714.1-5"/>
    <property type="match status" value="1"/>
</dbReference>
<dbReference type="NCBIfam" id="NF001935">
    <property type="entry name" value="PRK00714.1-2"/>
    <property type="match status" value="1"/>
</dbReference>
<organism evidence="5 6">
    <name type="scientific">Nitrosospira multiformis</name>
    <dbReference type="NCBI Taxonomy" id="1231"/>
    <lineage>
        <taxon>Bacteria</taxon>
        <taxon>Pseudomonadati</taxon>
        <taxon>Pseudomonadota</taxon>
        <taxon>Betaproteobacteria</taxon>
        <taxon>Nitrosomonadales</taxon>
        <taxon>Nitrosomonadaceae</taxon>
        <taxon>Nitrosospira</taxon>
    </lineage>
</organism>
<dbReference type="RefSeq" id="WP_074972495.1">
    <property type="nucleotide sequence ID" value="NZ_FPBZ01000001.1"/>
</dbReference>
<comment type="similarity">
    <text evidence="4">Belongs to the Nudix hydrolase family. RppH subfamily.</text>
</comment>
<dbReference type="NCBIfam" id="NF001937">
    <property type="entry name" value="PRK00714.1-4"/>
    <property type="match status" value="1"/>
</dbReference>
<name>A0A1I7FE39_9PROT</name>
<dbReference type="InterPro" id="IPR000086">
    <property type="entry name" value="NUDIX_hydrolase_dom"/>
</dbReference>
<evidence type="ECO:0000256" key="4">
    <source>
        <dbReference type="HAMAP-Rule" id="MF_00298"/>
    </source>
</evidence>
<gene>
    <name evidence="4" type="primary">rppH</name>
    <name evidence="4" type="synonym">nudH</name>
    <name evidence="5" type="ORF">SAMN05216417_101402</name>
</gene>
<comment type="cofactor">
    <cofactor evidence="2">
        <name>Mg(2+)</name>
        <dbReference type="ChEBI" id="CHEBI:18420"/>
    </cofactor>
</comment>
<dbReference type="Proteomes" id="UP000182649">
    <property type="component" value="Unassembled WGS sequence"/>
</dbReference>
<dbReference type="PANTHER" id="PTHR23114:SF17">
    <property type="entry name" value="M7GPPPN-MRNA HYDROLASE"/>
    <property type="match status" value="1"/>
</dbReference>
<proteinExistence type="inferred from homology"/>
<dbReference type="SUPFAM" id="SSF55811">
    <property type="entry name" value="Nudix"/>
    <property type="match status" value="1"/>
</dbReference>
<dbReference type="PANTHER" id="PTHR23114">
    <property type="entry name" value="M7GPPPN-MRNA HYDROLASE"/>
    <property type="match status" value="1"/>
</dbReference>
<dbReference type="InterPro" id="IPR020084">
    <property type="entry name" value="NUDIX_hydrolase_CS"/>
</dbReference>
<evidence type="ECO:0000313" key="5">
    <source>
        <dbReference type="EMBL" id="SFU34439.1"/>
    </source>
</evidence>
<dbReference type="EC" id="3.6.1.-" evidence="4"/>
<dbReference type="Pfam" id="PF00293">
    <property type="entry name" value="NUDIX"/>
    <property type="match status" value="1"/>
</dbReference>
<dbReference type="PROSITE" id="PS51462">
    <property type="entry name" value="NUDIX"/>
    <property type="match status" value="1"/>
</dbReference>
<evidence type="ECO:0000256" key="2">
    <source>
        <dbReference type="ARBA" id="ARBA00001946"/>
    </source>
</evidence>
<keyword evidence="3 4" id="KW-0378">Hydrolase</keyword>
<comment type="cofactor">
    <cofactor evidence="4">
        <name>a divalent metal cation</name>
        <dbReference type="ChEBI" id="CHEBI:60240"/>
    </cofactor>
</comment>
<comment type="cofactor">
    <cofactor evidence="1">
        <name>Mn(2+)</name>
        <dbReference type="ChEBI" id="CHEBI:29035"/>
    </cofactor>
</comment>
<protein>
    <recommendedName>
        <fullName evidence="4">RNA pyrophosphohydrolase</fullName>
        <ecNumber evidence="4">3.6.1.-</ecNumber>
    </recommendedName>
    <alternativeName>
        <fullName evidence="4">(Di)nucleoside polyphosphate hydrolase</fullName>
    </alternativeName>
</protein>
<feature type="short sequence motif" description="Nudix box" evidence="4">
    <location>
        <begin position="38"/>
        <end position="59"/>
    </location>
</feature>
<dbReference type="CDD" id="cd03671">
    <property type="entry name" value="NUDIX_Ap4A_hydrolase_plant_like"/>
    <property type="match status" value="1"/>
</dbReference>
<evidence type="ECO:0000256" key="1">
    <source>
        <dbReference type="ARBA" id="ARBA00001936"/>
    </source>
</evidence>
<dbReference type="PROSITE" id="PS00893">
    <property type="entry name" value="NUDIX_BOX"/>
    <property type="match status" value="1"/>
</dbReference>
<dbReference type="InterPro" id="IPR015797">
    <property type="entry name" value="NUDIX_hydrolase-like_dom_sf"/>
</dbReference>
<sequence length="187" mass="22180">MIDRNGYRSNVGIILLNSKNEVFWGKRIRQDSWQFPQGGIKPGESPEQAMYRELTEEVGLRPWHVQILGRTRDWLRYDVPAQWIKRDWRGNYRGQKQIWYLLRMLGSDCDVSLHTNGRPEFDAWRWNQYWVELESVVEFKRQVYRQALTELARLLNRPPVPFGYSGYEKYDYSASGQLAGSTAKQSE</sequence>
<dbReference type="HAMAP" id="MF_00298">
    <property type="entry name" value="Nudix_RppH"/>
    <property type="match status" value="1"/>
</dbReference>
<comment type="function">
    <text evidence="4">Accelerates the degradation of transcripts by removing pyrophosphate from the 5'-end of triphosphorylated RNA, leading to a more labile monophosphorylated state that can stimulate subsequent ribonuclease cleavage.</text>
</comment>
<dbReference type="PRINTS" id="PR00502">
    <property type="entry name" value="NUDIXFAMILY"/>
</dbReference>
<dbReference type="InterPro" id="IPR022927">
    <property type="entry name" value="RppH"/>
</dbReference>
<dbReference type="EMBL" id="FPBZ01000001">
    <property type="protein sequence ID" value="SFU34439.1"/>
    <property type="molecule type" value="Genomic_DNA"/>
</dbReference>
<dbReference type="GO" id="GO:0005737">
    <property type="term" value="C:cytoplasm"/>
    <property type="evidence" value="ECO:0007669"/>
    <property type="project" value="TreeGrafter"/>
</dbReference>
<dbReference type="InterPro" id="IPR020476">
    <property type="entry name" value="Nudix_hydrolase"/>
</dbReference>
<dbReference type="GO" id="GO:0034353">
    <property type="term" value="F:mRNA 5'-diphosphatase activity"/>
    <property type="evidence" value="ECO:0007669"/>
    <property type="project" value="TreeGrafter"/>
</dbReference>
<evidence type="ECO:0000313" key="6">
    <source>
        <dbReference type="Proteomes" id="UP000182649"/>
    </source>
</evidence>
<evidence type="ECO:0000256" key="3">
    <source>
        <dbReference type="ARBA" id="ARBA00022801"/>
    </source>
</evidence>
<accession>A0A1I7FE39</accession>